<evidence type="ECO:0000256" key="8">
    <source>
        <dbReference type="ARBA" id="ARBA00031423"/>
    </source>
</evidence>
<dbReference type="PATRIC" id="fig|476652.3.peg.2735"/>
<dbReference type="Gene3D" id="2.60.40.10">
    <property type="entry name" value="Immunoglobulins"/>
    <property type="match status" value="1"/>
</dbReference>
<dbReference type="InterPro" id="IPR045857">
    <property type="entry name" value="O16G_dom_2"/>
</dbReference>
<evidence type="ECO:0000256" key="1">
    <source>
        <dbReference type="ARBA" id="ARBA00000439"/>
    </source>
</evidence>
<evidence type="ECO:0000256" key="5">
    <source>
        <dbReference type="ARBA" id="ARBA00022676"/>
    </source>
</evidence>
<dbReference type="GO" id="GO:0005975">
    <property type="term" value="P:carbohydrate metabolic process"/>
    <property type="evidence" value="ECO:0007669"/>
    <property type="project" value="InterPro"/>
</dbReference>
<dbReference type="AlphaFoldDB" id="A0A0J1FQ88"/>
<dbReference type="InterPro" id="IPR006047">
    <property type="entry name" value="GH13_cat_dom"/>
</dbReference>
<evidence type="ECO:0000313" key="13">
    <source>
        <dbReference type="Proteomes" id="UP000036356"/>
    </source>
</evidence>
<reference evidence="12 13" key="1">
    <citation type="submission" date="2015-06" db="EMBL/GenBank/DDBJ databases">
        <title>Draft genome of the moderately acidophilic sulfate reducer Candidatus Desulfosporosinus acididurans strain M1.</title>
        <authorList>
            <person name="Poehlein A."/>
            <person name="Petzsch P."/>
            <person name="Johnson B.D."/>
            <person name="Schloemann M."/>
            <person name="Daniel R."/>
            <person name="Muehling M."/>
        </authorList>
    </citation>
    <scope>NUCLEOTIDE SEQUENCE [LARGE SCALE GENOMIC DNA]</scope>
    <source>
        <strain evidence="12 13">M1</strain>
    </source>
</reference>
<organism evidence="12 13">
    <name type="scientific">Desulfosporosinus acididurans</name>
    <dbReference type="NCBI Taxonomy" id="476652"/>
    <lineage>
        <taxon>Bacteria</taxon>
        <taxon>Bacillati</taxon>
        <taxon>Bacillota</taxon>
        <taxon>Clostridia</taxon>
        <taxon>Eubacteriales</taxon>
        <taxon>Desulfitobacteriaceae</taxon>
        <taxon>Desulfosporosinus</taxon>
    </lineage>
</organism>
<evidence type="ECO:0000256" key="4">
    <source>
        <dbReference type="ARBA" id="ARBA00020295"/>
    </source>
</evidence>
<dbReference type="PANTHER" id="PTHR32438:SF5">
    <property type="entry name" value="4-ALPHA-GLUCANOTRANSFERASE DPE1, CHLOROPLASTIC_AMYLOPLASTIC"/>
    <property type="match status" value="1"/>
</dbReference>
<dbReference type="Gene3D" id="3.20.20.80">
    <property type="entry name" value="Glycosidases"/>
    <property type="match status" value="2"/>
</dbReference>
<accession>A0A0J1FQ88</accession>
<dbReference type="InterPro" id="IPR004185">
    <property type="entry name" value="Glyco_hydro_13_lg-like_dom"/>
</dbReference>
<dbReference type="CDD" id="cd02857">
    <property type="entry name" value="E_set_CDase_PDE_N"/>
    <property type="match status" value="1"/>
</dbReference>
<gene>
    <name evidence="12" type="primary">malQ</name>
    <name evidence="12" type="ORF">DEAC_c26140</name>
</gene>
<dbReference type="InterPro" id="IPR013783">
    <property type="entry name" value="Ig-like_fold"/>
</dbReference>
<proteinExistence type="inferred from homology"/>
<evidence type="ECO:0000313" key="12">
    <source>
        <dbReference type="EMBL" id="KLU65477.1"/>
    </source>
</evidence>
<comment type="similarity">
    <text evidence="2 10">Belongs to the disproportionating enzyme family.</text>
</comment>
<dbReference type="NCBIfam" id="NF011080">
    <property type="entry name" value="PRK14508.1-3"/>
    <property type="match status" value="1"/>
</dbReference>
<keyword evidence="7 10" id="KW-0119">Carbohydrate metabolism</keyword>
<dbReference type="Gene3D" id="2.60.40.1180">
    <property type="entry name" value="Golgi alpha-mannosidase II"/>
    <property type="match status" value="1"/>
</dbReference>
<dbReference type="Pfam" id="PF00128">
    <property type="entry name" value="Alpha-amylase"/>
    <property type="match status" value="1"/>
</dbReference>
<dbReference type="CDD" id="cd11338">
    <property type="entry name" value="AmyAc_CMD"/>
    <property type="match status" value="1"/>
</dbReference>
<evidence type="ECO:0000256" key="7">
    <source>
        <dbReference type="ARBA" id="ARBA00023277"/>
    </source>
</evidence>
<dbReference type="SUPFAM" id="SSF51445">
    <property type="entry name" value="(Trans)glycosidases"/>
    <property type="match status" value="2"/>
</dbReference>
<dbReference type="InterPro" id="IPR013780">
    <property type="entry name" value="Glyco_hydro_b"/>
</dbReference>
<dbReference type="EMBL" id="LDZY01000008">
    <property type="protein sequence ID" value="KLU65477.1"/>
    <property type="molecule type" value="Genomic_DNA"/>
</dbReference>
<dbReference type="RefSeq" id="WP_047810444.1">
    <property type="nucleotide sequence ID" value="NZ_LDZY01000008.1"/>
</dbReference>
<dbReference type="SMART" id="SM00642">
    <property type="entry name" value="Aamy"/>
    <property type="match status" value="1"/>
</dbReference>
<dbReference type="NCBIfam" id="TIGR00217">
    <property type="entry name" value="malQ"/>
    <property type="match status" value="1"/>
</dbReference>
<dbReference type="GO" id="GO:0004553">
    <property type="term" value="F:hydrolase activity, hydrolyzing O-glycosyl compounds"/>
    <property type="evidence" value="ECO:0007669"/>
    <property type="project" value="InterPro"/>
</dbReference>
<evidence type="ECO:0000256" key="3">
    <source>
        <dbReference type="ARBA" id="ARBA00012560"/>
    </source>
</evidence>
<dbReference type="GO" id="GO:0004134">
    <property type="term" value="F:4-alpha-glucanotransferase activity"/>
    <property type="evidence" value="ECO:0007669"/>
    <property type="project" value="UniProtKB-EC"/>
</dbReference>
<evidence type="ECO:0000256" key="2">
    <source>
        <dbReference type="ARBA" id="ARBA00005684"/>
    </source>
</evidence>
<dbReference type="EC" id="2.4.1.25" evidence="3 10"/>
<feature type="domain" description="Glycosyl hydrolase family 13 catalytic" evidence="11">
    <location>
        <begin position="158"/>
        <end position="566"/>
    </location>
</feature>
<dbReference type="STRING" id="476652.DEAC_c26140"/>
<sequence length="1175" mass="136840">MELFAYHNSHKLYFRAPFGAVTCEQTILLRLEICSVLPVEDCFLRVWEKEQERLIPMAAQKPAVLPDRGGERLASAVCTLKGSEQRVVFEAEYVVPGEPGLVWYYFKFSVGGQNYFYGNSRRLGGEGLLEDHQPPSYQVTVYYPMKIPDWYQKGIMYQIYVDRFYQTHEEGFHPYPRRNALIHANWDEPPIYVKDEEGRVTYWDFFGGSLLGVIKKLPYLQELGISVIYFNPLFDAPSNHKYDTADYLRIDPMYGDEEIFERLVLEMRNHGISIILDGVFSHTGSDSIYFNRYGNYPSLGAYQSKNSPYYQWYRFKENNEDYQSWWNVDALPEVNELEPSYQDFIFDSESGVLQKWMKKGIAGWRLDVADELPDKFIRKFRELMKSLNHEAVLIGEVWEDVSNKQSYGQWREYFWGYELDAAMNYPFRDIVLSYILGKLSSGMVHLRVMSLFENYPWENFRGAMNLLGSHDRERILTLLGEAPPEKTLTETQKRTFKLTAEARRLAVQRLKLLTLIQMTFPGVPCIYYGDEAGMEGYSDPYNRGTFPWGQEDKEILTWYKRVVSLRREYEAFQAGDFHSFFLEPDIYGFRRFWRDEEISVMVNRSLIQSREIALDFDSSADYKLNPFCINLLSGETLDREAAQNPQTLKLDPLSTLVLLKKQSRLSFPQQDFCRACGILMPISSLPSDFGSGSGDFGAEAYGFIDFLVDTGQSLWQVLPLNPVGLGDSPYQSDSAFAGNYRLISLELLIREGLLQESALKTFSQSLQSPGRFKESCLREAFKVFRVQIQKAGPEYYGVDSKYLSRQNYVRFLSNNREWLDDYALYRALKAYFPSTAWYEWEPEIACRNPVKLAEYSQLLEEDMEFQRFVQYTFYFQWRSLKEYAAAKHIKMIGDIPLFVAGDSCDVWANRKFFKLDERGFPLKVAGVPPDYFSETGQLWGNPVYDWDALAAQDYVWWKKRIELALRLFDYVRLDHFRGFESYWEIDVKEETAIHGHWMKGPGKRFFESLAERFGELPFIAEDLGIITTEVTILKRIFGFPGMKVLQFTSLEDVDSEGDMNIVYYSGTHDNDTLLGWYKSTMISSGEESHCNQESENEKFQEEGLKRACRKLIEELYLSQAAWVITPMQDVLGLDSKARMNVPGTVKGNWGWTLNKNLLTTEVKTWLRYLARNAQR</sequence>
<evidence type="ECO:0000256" key="9">
    <source>
        <dbReference type="ARBA" id="ARBA00031501"/>
    </source>
</evidence>
<dbReference type="SUPFAM" id="SSF51011">
    <property type="entry name" value="Glycosyl hydrolase domain"/>
    <property type="match status" value="1"/>
</dbReference>
<dbReference type="Proteomes" id="UP000036356">
    <property type="component" value="Unassembled WGS sequence"/>
</dbReference>
<protein>
    <recommendedName>
        <fullName evidence="4 10">4-alpha-glucanotransferase</fullName>
        <ecNumber evidence="3 10">2.4.1.25</ecNumber>
    </recommendedName>
    <alternativeName>
        <fullName evidence="8 10">Amylomaltase</fullName>
    </alternativeName>
    <alternativeName>
        <fullName evidence="9 10">Disproportionating enzyme</fullName>
    </alternativeName>
</protein>
<dbReference type="InterPro" id="IPR003385">
    <property type="entry name" value="Glyco_hydro_77"/>
</dbReference>
<keyword evidence="13" id="KW-1185">Reference proteome</keyword>
<dbReference type="NCBIfam" id="NF011083">
    <property type="entry name" value="PRK14510.1-2"/>
    <property type="match status" value="1"/>
</dbReference>
<dbReference type="PANTHER" id="PTHR32438">
    <property type="entry name" value="4-ALPHA-GLUCANOTRANSFERASE DPE1, CHLOROPLASTIC/AMYLOPLASTIC"/>
    <property type="match status" value="1"/>
</dbReference>
<keyword evidence="5 10" id="KW-0328">Glycosyltransferase</keyword>
<dbReference type="Gene3D" id="3.90.400.10">
    <property type="entry name" value="Oligo-1,6-glucosidase, Domain 2"/>
    <property type="match status" value="1"/>
</dbReference>
<comment type="caution">
    <text evidence="12">The sequence shown here is derived from an EMBL/GenBank/DDBJ whole genome shotgun (WGS) entry which is preliminary data.</text>
</comment>
<dbReference type="Pfam" id="PF02446">
    <property type="entry name" value="Glyco_hydro_77"/>
    <property type="match status" value="1"/>
</dbReference>
<comment type="catalytic activity">
    <reaction evidence="1 10">
        <text>Transfers a segment of a (1-&gt;4)-alpha-D-glucan to a new position in an acceptor, which may be glucose or a (1-&gt;4)-alpha-D-glucan.</text>
        <dbReference type="EC" id="2.4.1.25"/>
    </reaction>
</comment>
<dbReference type="InterPro" id="IPR017853">
    <property type="entry name" value="GH"/>
</dbReference>
<keyword evidence="6 10" id="KW-0808">Transferase</keyword>
<evidence type="ECO:0000259" key="11">
    <source>
        <dbReference type="SMART" id="SM00642"/>
    </source>
</evidence>
<evidence type="ECO:0000256" key="6">
    <source>
        <dbReference type="ARBA" id="ARBA00022679"/>
    </source>
</evidence>
<name>A0A0J1FQ88_9FIRM</name>
<evidence type="ECO:0000256" key="10">
    <source>
        <dbReference type="RuleBase" id="RU361207"/>
    </source>
</evidence>